<organism evidence="13 14">
    <name type="scientific">Simplicispira hankyongi</name>
    <dbReference type="NCBI Taxonomy" id="2315688"/>
    <lineage>
        <taxon>Bacteria</taxon>
        <taxon>Pseudomonadati</taxon>
        <taxon>Pseudomonadota</taxon>
        <taxon>Betaproteobacteria</taxon>
        <taxon>Burkholderiales</taxon>
        <taxon>Comamonadaceae</taxon>
        <taxon>Simplicispira</taxon>
    </lineage>
</organism>
<dbReference type="PROSITE" id="PS50883">
    <property type="entry name" value="EAL"/>
    <property type="match status" value="1"/>
</dbReference>
<feature type="coiled-coil region" evidence="7">
    <location>
        <begin position="348"/>
        <end position="403"/>
    </location>
</feature>
<dbReference type="SUPFAM" id="SSF47757">
    <property type="entry name" value="Chemotaxis receptor methyltransferase CheR, N-terminal domain"/>
    <property type="match status" value="1"/>
</dbReference>
<dbReference type="GO" id="GO:0071732">
    <property type="term" value="P:cellular response to nitric oxide"/>
    <property type="evidence" value="ECO:0007669"/>
    <property type="project" value="UniProtKB-ARBA"/>
</dbReference>
<dbReference type="SMART" id="SM00138">
    <property type="entry name" value="MeTrc"/>
    <property type="match status" value="1"/>
</dbReference>
<comment type="catalytic activity">
    <reaction evidence="1">
        <text>L-glutamyl-[protein] + S-adenosyl-L-methionine = [protein]-L-glutamate 5-O-methyl ester + S-adenosyl-L-homocysteine</text>
        <dbReference type="Rhea" id="RHEA:24452"/>
        <dbReference type="Rhea" id="RHEA-COMP:10208"/>
        <dbReference type="Rhea" id="RHEA-COMP:10311"/>
        <dbReference type="ChEBI" id="CHEBI:29973"/>
        <dbReference type="ChEBI" id="CHEBI:57856"/>
        <dbReference type="ChEBI" id="CHEBI:59789"/>
        <dbReference type="ChEBI" id="CHEBI:82795"/>
        <dbReference type="EC" id="2.1.1.80"/>
    </reaction>
</comment>
<comment type="catalytic activity">
    <reaction evidence="6">
        <text>3',3'-c-di-GMP + H2O = 5'-phosphoguanylyl(3'-&gt;5')guanosine + H(+)</text>
        <dbReference type="Rhea" id="RHEA:24902"/>
        <dbReference type="ChEBI" id="CHEBI:15377"/>
        <dbReference type="ChEBI" id="CHEBI:15378"/>
        <dbReference type="ChEBI" id="CHEBI:58754"/>
        <dbReference type="ChEBI" id="CHEBI:58805"/>
        <dbReference type="EC" id="3.1.4.52"/>
    </reaction>
    <physiologicalReaction direction="left-to-right" evidence="6">
        <dbReference type="Rhea" id="RHEA:24903"/>
    </physiologicalReaction>
</comment>
<accession>A0A398CFK3</accession>
<protein>
    <recommendedName>
        <fullName evidence="2">protein-glutamate O-methyltransferase</fullName>
        <ecNumber evidence="2">2.1.1.80</ecNumber>
    </recommendedName>
</protein>
<keyword evidence="3" id="KW-0489">Methyltransferase</keyword>
<dbReference type="EMBL" id="QXJC01000001">
    <property type="protein sequence ID" value="RID99727.1"/>
    <property type="molecule type" value="Genomic_DNA"/>
</dbReference>
<dbReference type="CDD" id="cd01949">
    <property type="entry name" value="GGDEF"/>
    <property type="match status" value="1"/>
</dbReference>
<feature type="domain" description="PAC" evidence="9">
    <location>
        <begin position="702"/>
        <end position="754"/>
    </location>
</feature>
<evidence type="ECO:0000256" key="5">
    <source>
        <dbReference type="ARBA" id="ARBA00022691"/>
    </source>
</evidence>
<evidence type="ECO:0000259" key="10">
    <source>
        <dbReference type="PROSITE" id="PS50123"/>
    </source>
</evidence>
<feature type="domain" description="GGDEF" evidence="12">
    <location>
        <begin position="904"/>
        <end position="1037"/>
    </location>
</feature>
<dbReference type="PROSITE" id="PS50887">
    <property type="entry name" value="GGDEF"/>
    <property type="match status" value="1"/>
</dbReference>
<evidence type="ECO:0000259" key="8">
    <source>
        <dbReference type="PROSITE" id="PS50112"/>
    </source>
</evidence>
<dbReference type="FunFam" id="3.20.20.450:FF:000001">
    <property type="entry name" value="Cyclic di-GMP phosphodiesterase yahA"/>
    <property type="match status" value="1"/>
</dbReference>
<evidence type="ECO:0000256" key="3">
    <source>
        <dbReference type="ARBA" id="ARBA00022603"/>
    </source>
</evidence>
<feature type="domain" description="PAS" evidence="8">
    <location>
        <begin position="770"/>
        <end position="797"/>
    </location>
</feature>
<dbReference type="SUPFAM" id="SSF141868">
    <property type="entry name" value="EAL domain-like"/>
    <property type="match status" value="1"/>
</dbReference>
<dbReference type="SUPFAM" id="SSF55785">
    <property type="entry name" value="PYP-like sensor domain (PAS domain)"/>
    <property type="match status" value="4"/>
</dbReference>
<dbReference type="Gene3D" id="3.40.50.150">
    <property type="entry name" value="Vaccinia Virus protein VP39"/>
    <property type="match status" value="1"/>
</dbReference>
<dbReference type="GO" id="GO:0008983">
    <property type="term" value="F:protein-glutamate O-methyltransferase activity"/>
    <property type="evidence" value="ECO:0007669"/>
    <property type="project" value="UniProtKB-EC"/>
</dbReference>
<dbReference type="PROSITE" id="PS50123">
    <property type="entry name" value="CHER"/>
    <property type="match status" value="1"/>
</dbReference>
<dbReference type="Gene3D" id="3.20.20.450">
    <property type="entry name" value="EAL domain"/>
    <property type="match status" value="1"/>
</dbReference>
<dbReference type="Pfam" id="PF03705">
    <property type="entry name" value="CheR_N"/>
    <property type="match status" value="1"/>
</dbReference>
<sequence length="1314" mass="147581">MDVPEPQPEDSGQWTEAVEESLPQLGEMLDLLRRLCGIDFAGYKTTTLTRRVRQRMVRLGVENPSDYLDLLHQQAAEREVLSAELLVNVTEFFRDPEVFEQLASAVLPDLLRGRNPGEDLRIWCAGCASGEEAYSIAMLALDAAGRLGFHGNVKVFATDLAPEVLAQASRGRYAADALASVPEDLQRRFLQADSAGSLRADTSLRRHLVFARHNLLSDPPFTNIDLALCRNLLIYLKPEAQFRALSQLHFALKQQGLLLLGASENVGAFESSAFSVVDRTHKLFRKQPAVLHRNFDAHTVNAQAVPAIPSMPPLESAQTPEGLAAELDATRERLHEMVLELQASHERLDLGNEELTASNEELQSTNEELKSVNEDLYALNTELEKRNDELDALNRDYDHLLDSTEIGTVFLDMNLCVRRFSPGVNDFLALRASDIGRSVGDIRYRLGAQEAFLDDLRRCASGEQRVEREAMLPDGRWVFERMLPIFNADRQGDGVVLTWTEISKIKHIESLAEKLAAERQRLLDILEALPDGVYIVNAEYEIEYINPALQREFGDVMGRKCHDYFHQNASPCTWCKNPEVLAGKMVQWQWVSPKGRTYDLFDIPLKNADGSISKLELFHDITEMQEARRGMREAARIARVGHWEWNIVSQELHWSDETFACFGYAPGQVKPSFEGFLSHVEPADRSRVRKAVDDALAGDAAYEIEFRFRRVDGSLSVGFASGSVQRDGEGQPLSLGGALQDITSLRESEMRFKVAFRASPLAASISRVRDGMFVEVNDRYTTWFGWSPAELVGRTILEVGLWADLGVREAWREELRRKGSTLEFEAVWVCKSGEHRQVSLSAELIEVDEEQHVVVFVQDITERKENAARIEFLAHHDPLTHLPNRVLFRDRFDLAKAWSERSGSKLALMYLDLDHFKTINDTLGHPVGDLLLQQVAERLTTTLRDTDTISRQGGDEFLIALTDVQDVESVGRIADKVIEALARPFHIEGHELAATLSMGIALWPDDGADFDTLLQRADTAMYRAKDAGRNTYVFYTGEMNVQALENLKMRSALHWALDQREFVLHYQPQIDLASGVVVGFEALLRWQRSDGELIPPGRFIPAAEDSGQIVPIGEWVLREACAQAMRWQQAGLPELTMAVNLSVVQFKRGDLLASVTQALEESGLDPGRLELELTESLLLDDADHNLETVRRLKALGVCLSIDDFGTGYSSLAYLRRFSVDKLKIDQSFVRDIVSDPEDAAIVRAIISMARSLKLRVIAEGVESEEVARILGLYHCHEAQGYHFARPMPEQAVTDWMFAREGGPEVVSGRNSTRT</sequence>
<dbReference type="GO" id="GO:0071111">
    <property type="term" value="F:cyclic-guanylate-specific phosphodiesterase activity"/>
    <property type="evidence" value="ECO:0007669"/>
    <property type="project" value="UniProtKB-EC"/>
</dbReference>
<dbReference type="Pfam" id="PF00563">
    <property type="entry name" value="EAL"/>
    <property type="match status" value="1"/>
</dbReference>
<evidence type="ECO:0000259" key="9">
    <source>
        <dbReference type="PROSITE" id="PS50113"/>
    </source>
</evidence>
<feature type="domain" description="PAS" evidence="8">
    <location>
        <begin position="518"/>
        <end position="554"/>
    </location>
</feature>
<dbReference type="SUPFAM" id="SSF53335">
    <property type="entry name" value="S-adenosyl-L-methionine-dependent methyltransferases"/>
    <property type="match status" value="1"/>
</dbReference>
<dbReference type="Gene3D" id="3.30.450.20">
    <property type="entry name" value="PAS domain"/>
    <property type="match status" value="4"/>
</dbReference>
<evidence type="ECO:0000256" key="2">
    <source>
        <dbReference type="ARBA" id="ARBA00012534"/>
    </source>
</evidence>
<dbReference type="InterPro" id="IPR035919">
    <property type="entry name" value="EAL_sf"/>
</dbReference>
<keyword evidence="4" id="KW-0808">Transferase</keyword>
<dbReference type="Gene3D" id="2.10.70.100">
    <property type="match status" value="1"/>
</dbReference>
<feature type="domain" description="CheR-type methyltransferase" evidence="10">
    <location>
        <begin position="13"/>
        <end position="287"/>
    </location>
</feature>
<dbReference type="InterPro" id="IPR000014">
    <property type="entry name" value="PAS"/>
</dbReference>
<evidence type="ECO:0000256" key="7">
    <source>
        <dbReference type="SAM" id="Coils"/>
    </source>
</evidence>
<dbReference type="SMART" id="SM00086">
    <property type="entry name" value="PAC"/>
    <property type="match status" value="3"/>
</dbReference>
<evidence type="ECO:0000256" key="1">
    <source>
        <dbReference type="ARBA" id="ARBA00001541"/>
    </source>
</evidence>
<dbReference type="Pfam" id="PF00990">
    <property type="entry name" value="GGDEF"/>
    <property type="match status" value="1"/>
</dbReference>
<dbReference type="Proteomes" id="UP000266302">
    <property type="component" value="Unassembled WGS sequence"/>
</dbReference>
<gene>
    <name evidence="13" type="ORF">D3F03_04875</name>
</gene>
<dbReference type="OrthoDB" id="9816309at2"/>
<dbReference type="SMART" id="SM00091">
    <property type="entry name" value="PAS"/>
    <property type="match status" value="4"/>
</dbReference>
<dbReference type="PROSITE" id="PS50113">
    <property type="entry name" value="PAC"/>
    <property type="match status" value="1"/>
</dbReference>
<dbReference type="SUPFAM" id="SSF55073">
    <property type="entry name" value="Nucleotide cyclase"/>
    <property type="match status" value="1"/>
</dbReference>
<dbReference type="CDD" id="cd01948">
    <property type="entry name" value="EAL"/>
    <property type="match status" value="1"/>
</dbReference>
<name>A0A398CFK3_9BURK</name>
<dbReference type="InterPro" id="IPR035965">
    <property type="entry name" value="PAS-like_dom_sf"/>
</dbReference>
<dbReference type="InterPro" id="IPR000160">
    <property type="entry name" value="GGDEF_dom"/>
</dbReference>
<dbReference type="InterPro" id="IPR022642">
    <property type="entry name" value="CheR_C"/>
</dbReference>
<keyword evidence="7" id="KW-0175">Coiled coil</keyword>
<dbReference type="Pfam" id="PF08448">
    <property type="entry name" value="PAS_4"/>
    <property type="match status" value="2"/>
</dbReference>
<dbReference type="InterPro" id="IPR036804">
    <property type="entry name" value="CheR_N_sf"/>
</dbReference>
<dbReference type="NCBIfam" id="TIGR00254">
    <property type="entry name" value="GGDEF"/>
    <property type="match status" value="1"/>
</dbReference>
<dbReference type="InterPro" id="IPR013656">
    <property type="entry name" value="PAS_4"/>
</dbReference>
<dbReference type="SMART" id="SM00052">
    <property type="entry name" value="EAL"/>
    <property type="match status" value="1"/>
</dbReference>
<dbReference type="PANTHER" id="PTHR44757">
    <property type="entry name" value="DIGUANYLATE CYCLASE DGCP"/>
    <property type="match status" value="1"/>
</dbReference>
<dbReference type="InterPro" id="IPR029787">
    <property type="entry name" value="Nucleotide_cyclase"/>
</dbReference>
<dbReference type="EC" id="2.1.1.80" evidence="2"/>
<dbReference type="Gene3D" id="3.30.70.270">
    <property type="match status" value="1"/>
</dbReference>
<keyword evidence="5" id="KW-0949">S-adenosyl-L-methionine</keyword>
<dbReference type="InterPro" id="IPR013655">
    <property type="entry name" value="PAS_fold_3"/>
</dbReference>
<dbReference type="FunFam" id="3.30.70.270:FF:000001">
    <property type="entry name" value="Diguanylate cyclase domain protein"/>
    <property type="match status" value="1"/>
</dbReference>
<feature type="domain" description="EAL" evidence="11">
    <location>
        <begin position="1046"/>
        <end position="1300"/>
    </location>
</feature>
<dbReference type="InterPro" id="IPR000700">
    <property type="entry name" value="PAS-assoc_C"/>
</dbReference>
<dbReference type="PRINTS" id="PR00996">
    <property type="entry name" value="CHERMTFRASE"/>
</dbReference>
<evidence type="ECO:0000259" key="11">
    <source>
        <dbReference type="PROSITE" id="PS50883"/>
    </source>
</evidence>
<dbReference type="SMART" id="SM00267">
    <property type="entry name" value="GGDEF"/>
    <property type="match status" value="1"/>
</dbReference>
<dbReference type="InterPro" id="IPR001610">
    <property type="entry name" value="PAC"/>
</dbReference>
<dbReference type="InterPro" id="IPR000780">
    <property type="entry name" value="CheR_MeTrfase"/>
</dbReference>
<dbReference type="InterPro" id="IPR022641">
    <property type="entry name" value="CheR_N"/>
</dbReference>
<dbReference type="InterPro" id="IPR001633">
    <property type="entry name" value="EAL_dom"/>
</dbReference>
<reference evidence="13 14" key="1">
    <citation type="submission" date="2018-09" db="EMBL/GenBank/DDBJ databases">
        <title>Draft genome of Simplicispira sp. NY-02.</title>
        <authorList>
            <person name="Im W.T."/>
        </authorList>
    </citation>
    <scope>NUCLEOTIDE SEQUENCE [LARGE SCALE GENOMIC DNA]</scope>
    <source>
        <strain evidence="13 14">NY-02</strain>
    </source>
</reference>
<evidence type="ECO:0000313" key="13">
    <source>
        <dbReference type="EMBL" id="RID99727.1"/>
    </source>
</evidence>
<comment type="caution">
    <text evidence="13">The sequence shown here is derived from an EMBL/GenBank/DDBJ whole genome shotgun (WGS) entry which is preliminary data.</text>
</comment>
<evidence type="ECO:0000256" key="6">
    <source>
        <dbReference type="ARBA" id="ARBA00051114"/>
    </source>
</evidence>
<dbReference type="PROSITE" id="PS50112">
    <property type="entry name" value="PAS"/>
    <property type="match status" value="2"/>
</dbReference>
<evidence type="ECO:0000313" key="14">
    <source>
        <dbReference type="Proteomes" id="UP000266302"/>
    </source>
</evidence>
<dbReference type="InterPro" id="IPR029063">
    <property type="entry name" value="SAM-dependent_MTases_sf"/>
</dbReference>
<dbReference type="NCBIfam" id="TIGR00229">
    <property type="entry name" value="sensory_box"/>
    <property type="match status" value="1"/>
</dbReference>
<dbReference type="Pfam" id="PF13596">
    <property type="entry name" value="PAS_10"/>
    <property type="match status" value="1"/>
</dbReference>
<dbReference type="CDD" id="cd00130">
    <property type="entry name" value="PAS"/>
    <property type="match status" value="2"/>
</dbReference>
<dbReference type="RefSeq" id="WP_119108171.1">
    <property type="nucleotide sequence ID" value="NZ_QXJC01000001.1"/>
</dbReference>
<dbReference type="GO" id="GO:0032259">
    <property type="term" value="P:methylation"/>
    <property type="evidence" value="ECO:0007669"/>
    <property type="project" value="UniProtKB-KW"/>
</dbReference>
<dbReference type="Pfam" id="PF08447">
    <property type="entry name" value="PAS_3"/>
    <property type="match status" value="1"/>
</dbReference>
<dbReference type="InterPro" id="IPR052155">
    <property type="entry name" value="Biofilm_reg_signaling"/>
</dbReference>
<dbReference type="InterPro" id="IPR043128">
    <property type="entry name" value="Rev_trsase/Diguanyl_cyclase"/>
</dbReference>
<proteinExistence type="predicted"/>
<dbReference type="Gene3D" id="1.10.155.10">
    <property type="entry name" value="Chemotaxis receptor methyltransferase CheR, N-terminal domain"/>
    <property type="match status" value="1"/>
</dbReference>
<dbReference type="PANTHER" id="PTHR44757:SF2">
    <property type="entry name" value="BIOFILM ARCHITECTURE MAINTENANCE PROTEIN MBAA"/>
    <property type="match status" value="1"/>
</dbReference>
<keyword evidence="14" id="KW-1185">Reference proteome</keyword>
<evidence type="ECO:0000256" key="4">
    <source>
        <dbReference type="ARBA" id="ARBA00022679"/>
    </source>
</evidence>
<dbReference type="Pfam" id="PF01739">
    <property type="entry name" value="CheR"/>
    <property type="match status" value="1"/>
</dbReference>
<evidence type="ECO:0000259" key="12">
    <source>
        <dbReference type="PROSITE" id="PS50887"/>
    </source>
</evidence>